<feature type="compositionally biased region" description="Basic and acidic residues" evidence="2">
    <location>
        <begin position="164"/>
        <end position="178"/>
    </location>
</feature>
<dbReference type="Proteomes" id="UP000267027">
    <property type="component" value="Unassembled WGS sequence"/>
</dbReference>
<evidence type="ECO:0000256" key="3">
    <source>
        <dbReference type="SAM" id="SignalP"/>
    </source>
</evidence>
<dbReference type="EMBL" id="UYYA01003828">
    <property type="protein sequence ID" value="VDM56332.1"/>
    <property type="molecule type" value="Genomic_DNA"/>
</dbReference>
<feature type="compositionally biased region" description="Pro residues" evidence="2">
    <location>
        <begin position="273"/>
        <end position="288"/>
    </location>
</feature>
<reference evidence="6" key="1">
    <citation type="submission" date="2016-04" db="UniProtKB">
        <authorList>
            <consortium name="WormBaseParasite"/>
        </authorList>
    </citation>
    <scope>IDENTIFICATION</scope>
</reference>
<keyword evidence="5" id="KW-1185">Reference proteome</keyword>
<dbReference type="PANTHER" id="PTHR24637">
    <property type="entry name" value="COLLAGEN"/>
    <property type="match status" value="1"/>
</dbReference>
<dbReference type="AlphaFoldDB" id="A0A158PG29"/>
<dbReference type="STRING" id="334426.A0A158PG29"/>
<feature type="compositionally biased region" description="Low complexity" evidence="2">
    <location>
        <begin position="228"/>
        <end position="245"/>
    </location>
</feature>
<reference evidence="4 5" key="2">
    <citation type="submission" date="2018-11" db="EMBL/GenBank/DDBJ databases">
        <authorList>
            <consortium name="Pathogen Informatics"/>
        </authorList>
    </citation>
    <scope>NUCLEOTIDE SEQUENCE [LARGE SCALE GENOMIC DNA]</scope>
    <source>
        <strain evidence="4 5">Costa Rica</strain>
    </source>
</reference>
<dbReference type="Pfam" id="PF01391">
    <property type="entry name" value="Collagen"/>
    <property type="match status" value="1"/>
</dbReference>
<dbReference type="OrthoDB" id="5983381at2759"/>
<feature type="chain" id="PRO_5043135029" evidence="3">
    <location>
        <begin position="18"/>
        <end position="383"/>
    </location>
</feature>
<keyword evidence="1" id="KW-0677">Repeat</keyword>
<sequence>MFIGIVLFILVLPNSYTEPINQILNNERLIRSSNASDIDKMTSAQFYNASNFSELNVVDDDDPLTKDSTNEQQFETYTEDYSPVTNSLLQDDNEFGGLIFQYTVPQEDNAMLDPQLTENIDFNSLPPPNFEPIDGAMQELKIIDDPSEAAKQCDELWTDDEGSGFEKFKDQGDKEGRSGDVVFSPTPKPQLPVDLEQKQFNENVQSGLKGERGEPGPPGVCLQQCRDGMPGQSGPVGPQGPQGVQGPPGPPGPPGEPGYVHQSMYGGAELQPIPGPPGLAGPPGPPGPQGIRGPRGETGYPGRDGRDFRGLTDRDIELIVRHPMLKRIKNLLSRAAAASMKYDQVISFRISKWYDTYKDQPESYYAMPNRWLLCVCTTTLIEL</sequence>
<evidence type="ECO:0000256" key="1">
    <source>
        <dbReference type="ARBA" id="ARBA00022737"/>
    </source>
</evidence>
<evidence type="ECO:0000256" key="2">
    <source>
        <dbReference type="SAM" id="MobiDB-lite"/>
    </source>
</evidence>
<evidence type="ECO:0000313" key="4">
    <source>
        <dbReference type="EMBL" id="VDM56332.1"/>
    </source>
</evidence>
<dbReference type="Gene3D" id="1.20.5.320">
    <property type="entry name" value="6-Phosphogluconate Dehydrogenase, domain 3"/>
    <property type="match status" value="1"/>
</dbReference>
<evidence type="ECO:0000313" key="5">
    <source>
        <dbReference type="Proteomes" id="UP000267027"/>
    </source>
</evidence>
<dbReference type="InterPro" id="IPR008160">
    <property type="entry name" value="Collagen"/>
</dbReference>
<name>A0A158PG29_ANGCS</name>
<accession>A0A158PG29</accession>
<feature type="compositionally biased region" description="Pro residues" evidence="2">
    <location>
        <begin position="247"/>
        <end position="256"/>
    </location>
</feature>
<keyword evidence="3" id="KW-0732">Signal</keyword>
<organism evidence="6">
    <name type="scientific">Angiostrongylus costaricensis</name>
    <name type="common">Nematode worm</name>
    <dbReference type="NCBI Taxonomy" id="334426"/>
    <lineage>
        <taxon>Eukaryota</taxon>
        <taxon>Metazoa</taxon>
        <taxon>Ecdysozoa</taxon>
        <taxon>Nematoda</taxon>
        <taxon>Chromadorea</taxon>
        <taxon>Rhabditida</taxon>
        <taxon>Rhabditina</taxon>
        <taxon>Rhabditomorpha</taxon>
        <taxon>Strongyloidea</taxon>
        <taxon>Metastrongylidae</taxon>
        <taxon>Angiostrongylus</taxon>
    </lineage>
</organism>
<dbReference type="PANTHER" id="PTHR24637:SF421">
    <property type="entry name" value="CUTICLE COLLAGEN DPY-2"/>
    <property type="match status" value="1"/>
</dbReference>
<feature type="signal peptide" evidence="3">
    <location>
        <begin position="1"/>
        <end position="17"/>
    </location>
</feature>
<protein>
    <submittedName>
        <fullName evidence="6">Col_cuticle_N domain-containing protein</fullName>
    </submittedName>
</protein>
<evidence type="ECO:0000313" key="6">
    <source>
        <dbReference type="WBParaSite" id="ACOC_0000474601-mRNA-1"/>
    </source>
</evidence>
<gene>
    <name evidence="4" type="ORF">ACOC_LOCUS4747</name>
</gene>
<feature type="region of interest" description="Disordered" evidence="2">
    <location>
        <begin position="158"/>
        <end position="308"/>
    </location>
</feature>
<dbReference type="WBParaSite" id="ACOC_0000474601-mRNA-1">
    <property type="protein sequence ID" value="ACOC_0000474601-mRNA-1"/>
    <property type="gene ID" value="ACOC_0000474601"/>
</dbReference>
<proteinExistence type="predicted"/>